<dbReference type="GeneID" id="96998365"/>
<dbReference type="Proteomes" id="UP000004191">
    <property type="component" value="Unassembled WGS sequence"/>
</dbReference>
<accession>H3NLZ3</accession>
<proteinExistence type="predicted"/>
<dbReference type="OrthoDB" id="1698464at2"/>
<reference evidence="1 2" key="1">
    <citation type="submission" date="2012-01" db="EMBL/GenBank/DDBJ databases">
        <title>The Genome Sequence of Helcococcus kunzii ATCC 51366.</title>
        <authorList>
            <consortium name="The Broad Institute Genome Sequencing Platform"/>
            <person name="Earl A."/>
            <person name="Ward D."/>
            <person name="Feldgarden M."/>
            <person name="Gevers D."/>
            <person name="Huys G."/>
            <person name="Young S.K."/>
            <person name="Zeng Q."/>
            <person name="Gargeya S."/>
            <person name="Fitzgerald M."/>
            <person name="Haas B."/>
            <person name="Abouelleil A."/>
            <person name="Alvarado L."/>
            <person name="Arachchi H.M."/>
            <person name="Berlin A."/>
            <person name="Chapman S.B."/>
            <person name="Gearin G."/>
            <person name="Goldberg J."/>
            <person name="Griggs A."/>
            <person name="Gujja S."/>
            <person name="Hansen M."/>
            <person name="Heiman D."/>
            <person name="Howarth C."/>
            <person name="Larimer J."/>
            <person name="Lui A."/>
            <person name="MacDonald P.J.P."/>
            <person name="McCowen C."/>
            <person name="Montmayeur A."/>
            <person name="Murphy C."/>
            <person name="Neiman D."/>
            <person name="Pearson M."/>
            <person name="Priest M."/>
            <person name="Roberts A."/>
            <person name="Saif S."/>
            <person name="Shea T."/>
            <person name="Sisk P."/>
            <person name="Stolte C."/>
            <person name="Sykes S."/>
            <person name="Wortman J."/>
            <person name="Nusbaum C."/>
            <person name="Birren B."/>
        </authorList>
    </citation>
    <scope>NUCLEOTIDE SEQUENCE [LARGE SCALE GENOMIC DNA]</scope>
    <source>
        <strain evidence="1 2">ATCC 51366</strain>
    </source>
</reference>
<name>H3NLZ3_9FIRM</name>
<organism evidence="1 2">
    <name type="scientific">Helcococcus kunzii ATCC 51366</name>
    <dbReference type="NCBI Taxonomy" id="883114"/>
    <lineage>
        <taxon>Bacteria</taxon>
        <taxon>Bacillati</taxon>
        <taxon>Bacillota</taxon>
        <taxon>Tissierellia</taxon>
        <taxon>Tissierellales</taxon>
        <taxon>Peptoniphilaceae</taxon>
        <taxon>Helcococcus</taxon>
    </lineage>
</organism>
<dbReference type="RefSeq" id="WP_005397378.1">
    <property type="nucleotide sequence ID" value="NZ_JH601088.1"/>
</dbReference>
<dbReference type="EMBL" id="AGEI01000011">
    <property type="protein sequence ID" value="EHR35663.1"/>
    <property type="molecule type" value="Genomic_DNA"/>
</dbReference>
<dbReference type="STRING" id="883114.HMPREF9709_00354"/>
<keyword evidence="2" id="KW-1185">Reference proteome</keyword>
<dbReference type="HOGENOM" id="CLU_1452576_0_0_9"/>
<evidence type="ECO:0000313" key="2">
    <source>
        <dbReference type="Proteomes" id="UP000004191"/>
    </source>
</evidence>
<evidence type="ECO:0008006" key="3">
    <source>
        <dbReference type="Google" id="ProtNLM"/>
    </source>
</evidence>
<protein>
    <recommendedName>
        <fullName evidence="3">Peptidase C39-like domain-containing protein</fullName>
    </recommendedName>
</protein>
<dbReference type="eggNOG" id="ENOG502ZD6I">
    <property type="taxonomic scope" value="Bacteria"/>
</dbReference>
<evidence type="ECO:0000313" key="1">
    <source>
        <dbReference type="EMBL" id="EHR35663.1"/>
    </source>
</evidence>
<gene>
    <name evidence="1" type="ORF">HMPREF9709_00354</name>
</gene>
<dbReference type="AlphaFoldDB" id="H3NLZ3"/>
<sequence>MKIKKILYGDNDYGFFTDINNKEIKKINTADIKYYSWLTIGRFNNANNHCAATTSTNLDIFFTKLNYLSDNDIFDEHHDLIGNGPVLWFANKTKKILKNKHIKLKNKTHFFNKINHIKENIDKGNISTLLLSEALFNWHWVICVGYVEMTNNETILIIVDNWHNTTRYYRPNIGSRFISTTSYFVA</sequence>
<comment type="caution">
    <text evidence="1">The sequence shown here is derived from an EMBL/GenBank/DDBJ whole genome shotgun (WGS) entry which is preliminary data.</text>
</comment>